<dbReference type="PANTHER" id="PTHR45138">
    <property type="entry name" value="REGULATORY COMPONENTS OF SENSORY TRANSDUCTION SYSTEM"/>
    <property type="match status" value="1"/>
</dbReference>
<feature type="transmembrane region" description="Helical" evidence="2">
    <location>
        <begin position="74"/>
        <end position="95"/>
    </location>
</feature>
<feature type="transmembrane region" description="Helical" evidence="2">
    <location>
        <begin position="163"/>
        <end position="181"/>
    </location>
</feature>
<dbReference type="Gene3D" id="3.30.70.270">
    <property type="match status" value="1"/>
</dbReference>
<feature type="transmembrane region" description="Helical" evidence="2">
    <location>
        <begin position="107"/>
        <end position="125"/>
    </location>
</feature>
<evidence type="ECO:0000256" key="1">
    <source>
        <dbReference type="ARBA" id="ARBA00012528"/>
    </source>
</evidence>
<gene>
    <name evidence="4" type="ORF">NBZ79_17670</name>
</gene>
<feature type="transmembrane region" description="Helical" evidence="2">
    <location>
        <begin position="193"/>
        <end position="214"/>
    </location>
</feature>
<evidence type="ECO:0000313" key="5">
    <source>
        <dbReference type="Proteomes" id="UP001056291"/>
    </source>
</evidence>
<dbReference type="PROSITE" id="PS50887">
    <property type="entry name" value="GGDEF"/>
    <property type="match status" value="1"/>
</dbReference>
<name>A0ABY4W2A3_9PROT</name>
<evidence type="ECO:0000313" key="4">
    <source>
        <dbReference type="EMBL" id="USG60989.1"/>
    </source>
</evidence>
<dbReference type="EMBL" id="CP098747">
    <property type="protein sequence ID" value="USG60989.1"/>
    <property type="molecule type" value="Genomic_DNA"/>
</dbReference>
<evidence type="ECO:0000259" key="3">
    <source>
        <dbReference type="PROSITE" id="PS50887"/>
    </source>
</evidence>
<accession>A0ABY4W2A3</accession>
<dbReference type="Proteomes" id="UP001056291">
    <property type="component" value="Chromosome"/>
</dbReference>
<dbReference type="InterPro" id="IPR043128">
    <property type="entry name" value="Rev_trsase/Diguanyl_cyclase"/>
</dbReference>
<sequence length="399" mass="43881">MFRFVKSIISDNSGTSSPTSELDRLVYGTSHSPLLKRRRARVIVSRIRLLSLLCFVAFPFGFTLDLLAFSGDTLLILGLSRALIALLFLALFFGIGNGETLRDAYRAVGIFFAILLTFQAMYQPLLDLQDISAIAGVPSAGYVLFPFLIVVCIGIFPFTVKEAFLTLVMFYIVEMLILIILPEQSDPHQRLGILLSLVAAGVLCGFSAISQLLYMASLVDQASIDTLTQCYSRNSGEEIIDVQYRIAQREKAFLSVVFVDLDNFKAINDRYGHESGDRVLRSAAEHIAKNGRGSDVLIRWGGEEFVILLPNTNAAGALKTVRRLRNIGLGERPDGSFLTASYGIAEMQSSKANDWQALVEYADDQMYHVKSNGGNDIAMIDSPALAETSYSQPEGSITE</sequence>
<dbReference type="NCBIfam" id="TIGR00254">
    <property type="entry name" value="GGDEF"/>
    <property type="match status" value="1"/>
</dbReference>
<dbReference type="Pfam" id="PF00990">
    <property type="entry name" value="GGDEF"/>
    <property type="match status" value="1"/>
</dbReference>
<dbReference type="SUPFAM" id="SSF55073">
    <property type="entry name" value="Nucleotide cyclase"/>
    <property type="match status" value="1"/>
</dbReference>
<dbReference type="InterPro" id="IPR029787">
    <property type="entry name" value="Nucleotide_cyclase"/>
</dbReference>
<keyword evidence="2" id="KW-0812">Transmembrane</keyword>
<evidence type="ECO:0000256" key="2">
    <source>
        <dbReference type="SAM" id="Phobius"/>
    </source>
</evidence>
<keyword evidence="2" id="KW-1133">Transmembrane helix</keyword>
<proteinExistence type="predicted"/>
<reference evidence="4" key="1">
    <citation type="submission" date="2022-06" db="EMBL/GenBank/DDBJ databases">
        <title>Sneathiella actinostolidae sp. nov., isolated from a sea anemonein the Western Pacific Ocean.</title>
        <authorList>
            <person name="Wei M.J."/>
        </authorList>
    </citation>
    <scope>NUCLEOTIDE SEQUENCE</scope>
    <source>
        <strain evidence="4">PHK-P5</strain>
    </source>
</reference>
<dbReference type="PANTHER" id="PTHR45138:SF6">
    <property type="entry name" value="DIGUANYLATE CYCLASE DGCN"/>
    <property type="match status" value="1"/>
</dbReference>
<dbReference type="CDD" id="cd01949">
    <property type="entry name" value="GGDEF"/>
    <property type="match status" value="1"/>
</dbReference>
<feature type="transmembrane region" description="Helical" evidence="2">
    <location>
        <begin position="47"/>
        <end position="68"/>
    </location>
</feature>
<feature type="domain" description="GGDEF" evidence="3">
    <location>
        <begin position="252"/>
        <end position="382"/>
    </location>
</feature>
<dbReference type="RefSeq" id="WP_251933964.1">
    <property type="nucleotide sequence ID" value="NZ_CP098747.1"/>
</dbReference>
<keyword evidence="2" id="KW-0472">Membrane</keyword>
<dbReference type="EC" id="2.7.7.65" evidence="1"/>
<dbReference type="InterPro" id="IPR000160">
    <property type="entry name" value="GGDEF_dom"/>
</dbReference>
<protein>
    <recommendedName>
        <fullName evidence="1">diguanylate cyclase</fullName>
        <ecNumber evidence="1">2.7.7.65</ecNumber>
    </recommendedName>
</protein>
<feature type="transmembrane region" description="Helical" evidence="2">
    <location>
        <begin position="131"/>
        <end position="156"/>
    </location>
</feature>
<keyword evidence="5" id="KW-1185">Reference proteome</keyword>
<dbReference type="SMART" id="SM00267">
    <property type="entry name" value="GGDEF"/>
    <property type="match status" value="1"/>
</dbReference>
<dbReference type="InterPro" id="IPR050469">
    <property type="entry name" value="Diguanylate_Cyclase"/>
</dbReference>
<organism evidence="4 5">
    <name type="scientific">Sneathiella marina</name>
    <dbReference type="NCBI Taxonomy" id="2950108"/>
    <lineage>
        <taxon>Bacteria</taxon>
        <taxon>Pseudomonadati</taxon>
        <taxon>Pseudomonadota</taxon>
        <taxon>Alphaproteobacteria</taxon>
        <taxon>Sneathiellales</taxon>
        <taxon>Sneathiellaceae</taxon>
        <taxon>Sneathiella</taxon>
    </lineage>
</organism>